<dbReference type="InterPro" id="IPR026950">
    <property type="entry name" value="Caps_assemb_Wzi"/>
</dbReference>
<gene>
    <name evidence="2" type="ORF">DYBT9623_02390</name>
</gene>
<feature type="chain" id="PRO_5046922635" description="Capsule assembly protein Wzi" evidence="1">
    <location>
        <begin position="25"/>
        <end position="498"/>
    </location>
</feature>
<dbReference type="Gene3D" id="2.40.160.130">
    <property type="entry name" value="Capsule assembly protein Wzi"/>
    <property type="match status" value="1"/>
</dbReference>
<accession>A0ABM8UQG9</accession>
<dbReference type="EMBL" id="CAJRAU010000003">
    <property type="protein sequence ID" value="CAG5069654.1"/>
    <property type="molecule type" value="Genomic_DNA"/>
</dbReference>
<sequence>MPLPKTFTFLALLIVCIASAPSFAQKKLISGLEAKAEVGGLFSSNEDTPFWLRTNQFGIIPTESPAGILSAGVRKRYVFFDSLNNKRRNFDWNASVNPVLTYNKTNSARVLLPEAYASVRFKNVELYAGRRMELMGLGDSTLTSGFYSGSGNALPIPKIQIGTIGFTPLRFTKNFVAIHAAFSHGWFGTNYLDGVRLHQKFIYIRLGKPKSASKFYFGLNHNVLWAGEGEYLRENPTLAINGKLPSSWRFFPNVVLAYTSKNWYEKNGYGGFDSYRLGNHLGSYDFGFETKIRGHKLFVYHQHPFEDVSSMIFLNLPDGLYGVNFKPASTNNTTGLRLTHLTLEFLTTKDQSGPTFYIPGSKFQGADNYFNHSQYIQGWSYQGSAIGTPFIAPAADMDQSKLKNPRFYPNTRVNVWYAGALGKLGKSWEFGLRGSFSRNFGMPGARFNPVRSQLSLMASSQYQLPKLQKTSIILRLGGDQGQVFTGNFGGYLGISKRW</sequence>
<feature type="signal peptide" evidence="1">
    <location>
        <begin position="1"/>
        <end position="24"/>
    </location>
</feature>
<organism evidence="2 3">
    <name type="scientific">Dyadobacter linearis</name>
    <dbReference type="NCBI Taxonomy" id="2823330"/>
    <lineage>
        <taxon>Bacteria</taxon>
        <taxon>Pseudomonadati</taxon>
        <taxon>Bacteroidota</taxon>
        <taxon>Cytophagia</taxon>
        <taxon>Cytophagales</taxon>
        <taxon>Spirosomataceae</taxon>
        <taxon>Dyadobacter</taxon>
    </lineage>
</organism>
<dbReference type="Proteomes" id="UP000679725">
    <property type="component" value="Unassembled WGS sequence"/>
</dbReference>
<dbReference type="RefSeq" id="WP_215233752.1">
    <property type="nucleotide sequence ID" value="NZ_CAJRAU010000003.1"/>
</dbReference>
<evidence type="ECO:0000313" key="2">
    <source>
        <dbReference type="EMBL" id="CAG5069654.1"/>
    </source>
</evidence>
<evidence type="ECO:0000256" key="1">
    <source>
        <dbReference type="SAM" id="SignalP"/>
    </source>
</evidence>
<keyword evidence="1" id="KW-0732">Signal</keyword>
<reference evidence="2 3" key="1">
    <citation type="submission" date="2021-04" db="EMBL/GenBank/DDBJ databases">
        <authorList>
            <person name="Rodrigo-Torres L."/>
            <person name="Arahal R. D."/>
            <person name="Lucena T."/>
        </authorList>
    </citation>
    <scope>NUCLEOTIDE SEQUENCE [LARGE SCALE GENOMIC DNA]</scope>
    <source>
        <strain evidence="2 3">CECT 9623</strain>
    </source>
</reference>
<name>A0ABM8UQG9_9BACT</name>
<dbReference type="InterPro" id="IPR038636">
    <property type="entry name" value="Wzi_sf"/>
</dbReference>
<proteinExistence type="predicted"/>
<keyword evidence="3" id="KW-1185">Reference proteome</keyword>
<evidence type="ECO:0000313" key="3">
    <source>
        <dbReference type="Proteomes" id="UP000679725"/>
    </source>
</evidence>
<protein>
    <recommendedName>
        <fullName evidence="4">Capsule assembly protein Wzi</fullName>
    </recommendedName>
</protein>
<comment type="caution">
    <text evidence="2">The sequence shown here is derived from an EMBL/GenBank/DDBJ whole genome shotgun (WGS) entry which is preliminary data.</text>
</comment>
<evidence type="ECO:0008006" key="4">
    <source>
        <dbReference type="Google" id="ProtNLM"/>
    </source>
</evidence>
<dbReference type="Pfam" id="PF14052">
    <property type="entry name" value="Caps_assemb_Wzi"/>
    <property type="match status" value="1"/>
</dbReference>